<evidence type="ECO:0000313" key="2">
    <source>
        <dbReference type="EMBL" id="TKC52357.1"/>
    </source>
</evidence>
<feature type="non-terminal residue" evidence="2">
    <location>
        <position position="1"/>
    </location>
</feature>
<reference evidence="3" key="1">
    <citation type="journal article" date="2019" name="IScience">
        <title>Narwhal Genome Reveals Long-Term Low Genetic Diversity despite Current Large Abundance Size.</title>
        <authorList>
            <person name="Westbury M.V."/>
            <person name="Petersen B."/>
            <person name="Garde E."/>
            <person name="Heide-Jorgensen M.P."/>
            <person name="Lorenzen E.D."/>
        </authorList>
    </citation>
    <scope>NUCLEOTIDE SEQUENCE [LARGE SCALE GENOMIC DNA]</scope>
</reference>
<protein>
    <submittedName>
        <fullName evidence="2">Uncharacterized protein</fullName>
    </submittedName>
</protein>
<comment type="caution">
    <text evidence="2">The sequence shown here is derived from an EMBL/GenBank/DDBJ whole genome shotgun (WGS) entry which is preliminary data.</text>
</comment>
<evidence type="ECO:0000313" key="3">
    <source>
        <dbReference type="Proteomes" id="UP000308365"/>
    </source>
</evidence>
<evidence type="ECO:0000256" key="1">
    <source>
        <dbReference type="SAM" id="MobiDB-lite"/>
    </source>
</evidence>
<accession>A0A4U1FRA1</accession>
<organism evidence="2 3">
    <name type="scientific">Monodon monoceros</name>
    <name type="common">Narwhal</name>
    <name type="synonym">Ceratodon monodon</name>
    <dbReference type="NCBI Taxonomy" id="40151"/>
    <lineage>
        <taxon>Eukaryota</taxon>
        <taxon>Metazoa</taxon>
        <taxon>Chordata</taxon>
        <taxon>Craniata</taxon>
        <taxon>Vertebrata</taxon>
        <taxon>Euteleostomi</taxon>
        <taxon>Mammalia</taxon>
        <taxon>Eutheria</taxon>
        <taxon>Laurasiatheria</taxon>
        <taxon>Artiodactyla</taxon>
        <taxon>Whippomorpha</taxon>
        <taxon>Cetacea</taxon>
        <taxon>Odontoceti</taxon>
        <taxon>Monodontidae</taxon>
        <taxon>Monodon</taxon>
    </lineage>
</organism>
<feature type="region of interest" description="Disordered" evidence="1">
    <location>
        <begin position="21"/>
        <end position="58"/>
    </location>
</feature>
<dbReference type="AlphaFoldDB" id="A0A4U1FRA1"/>
<name>A0A4U1FRA1_MONMO</name>
<sequence>SYQDGQDGRRKRDLMIQCLLAADAPKGGPPDPSPRSRPAAGHLPWTTSTGPAKGNPTRGLLQMWKRRALGLPMSQSPASFQALPWLRANRPLEE</sequence>
<dbReference type="Proteomes" id="UP000308365">
    <property type="component" value="Unassembled WGS sequence"/>
</dbReference>
<gene>
    <name evidence="2" type="ORF">EI555_018715</name>
</gene>
<proteinExistence type="predicted"/>
<dbReference type="EMBL" id="RWIC01000031">
    <property type="protein sequence ID" value="TKC52357.1"/>
    <property type="molecule type" value="Genomic_DNA"/>
</dbReference>